<feature type="compositionally biased region" description="Polar residues" evidence="1">
    <location>
        <begin position="515"/>
        <end position="525"/>
    </location>
</feature>
<feature type="non-terminal residue" evidence="2">
    <location>
        <position position="1"/>
    </location>
</feature>
<dbReference type="AlphaFoldDB" id="A0A023BB97"/>
<proteinExistence type="predicted"/>
<comment type="caution">
    <text evidence="2">The sequence shown here is derived from an EMBL/GenBank/DDBJ whole genome shotgun (WGS) entry which is preliminary data.</text>
</comment>
<feature type="compositionally biased region" description="Basic and acidic residues" evidence="1">
    <location>
        <begin position="663"/>
        <end position="673"/>
    </location>
</feature>
<feature type="region of interest" description="Disordered" evidence="1">
    <location>
        <begin position="405"/>
        <end position="467"/>
    </location>
</feature>
<feature type="compositionally biased region" description="Low complexity" evidence="1">
    <location>
        <begin position="559"/>
        <end position="576"/>
    </location>
</feature>
<organism evidence="2 3">
    <name type="scientific">Gregarina niphandrodes</name>
    <name type="common">Septate eugregarine</name>
    <dbReference type="NCBI Taxonomy" id="110365"/>
    <lineage>
        <taxon>Eukaryota</taxon>
        <taxon>Sar</taxon>
        <taxon>Alveolata</taxon>
        <taxon>Apicomplexa</taxon>
        <taxon>Conoidasida</taxon>
        <taxon>Gregarinasina</taxon>
        <taxon>Eugregarinorida</taxon>
        <taxon>Gregarinidae</taxon>
        <taxon>Gregarina</taxon>
    </lineage>
</organism>
<dbReference type="VEuPathDB" id="CryptoDB:GNI_026700"/>
<feature type="region of interest" description="Disordered" evidence="1">
    <location>
        <begin position="497"/>
        <end position="673"/>
    </location>
</feature>
<gene>
    <name evidence="2" type="ORF">GNI_026700</name>
</gene>
<reference evidence="2" key="1">
    <citation type="submission" date="2013-12" db="EMBL/GenBank/DDBJ databases">
        <authorList>
            <person name="Omoto C.K."/>
            <person name="Sibley D."/>
            <person name="Venepally P."/>
            <person name="Hadjithomas M."/>
            <person name="Karamycheva S."/>
            <person name="Brunk B."/>
            <person name="Roos D."/>
            <person name="Caler E."/>
            <person name="Lorenzi H."/>
        </authorList>
    </citation>
    <scope>NUCLEOTIDE SEQUENCE</scope>
</reference>
<evidence type="ECO:0000256" key="1">
    <source>
        <dbReference type="SAM" id="MobiDB-lite"/>
    </source>
</evidence>
<feature type="compositionally biased region" description="Basic and acidic residues" evidence="1">
    <location>
        <begin position="423"/>
        <end position="437"/>
    </location>
</feature>
<sequence>LVAINVPCSVAEKALCLSVCLPILNAAFDATCMYRTLHSFLSELRTNDVYLRMFRLAGTLIQRGEIEYGSPVKSSFVPDQRISIWSLLTLTSDPVRLGRFIRQWKHQQPGTSILSLDKVIDLIEQIDFEAALNDIVLYIQKASGSLSHSLMVLRAITNSILTSTKRRPRVKAARRVGGSDLGYVGTSNRKQGYVGNSDSGYCSEELVCSPGTNRGQGAGRFRGQKLSASSPQVGSPVSLASGRRTKMSHVLQDPREFDPREFDPRAVDPRAVPAHGVRCKRTNFEQDEAKHHASNVRAKARRTDHHLAARRPAQATQCLERGDASVPVIRTGVHLAWRPTEDNEATAHRLVRTQLSSGPLSSGPLSSGPLSPKHLSCAHLSSKLLSHDHPPYGIFNDHHQAREGAGLTARRRRGDSDLTLQTREYDSWEVEGNREASGRGQPPRRPDNEPCDGAGYGVTRTGDGRYGKDGKGQDFAALLHAAVAHHKELLKLSGRHCHSSSSSVEPGKPAAPSAATPNFTSMTSKTSKRTDLETKRTDLETKRTDLETKSVDLETADNKCSSPKLSPKAASKAMAPTEKRLPGGLSKFHEKVVGGRGSSSHGSHGKAHTSPSSNASYDGGSGSRWVLSTLSSGSVSPNRRLDDGLSGRRGGRVPGGRTRRCSGRREASSSDEPLELKTHFNHNAVLNHIKGLCDGIAELDKKLSDEINETLSKRLGIWEVSQFYSGPKLPVGMVCKSIGIFVQSVNSNFASTTSKATMLGKLRSPMAGPPGSP</sequence>
<feature type="compositionally biased region" description="Polar residues" evidence="1">
    <location>
        <begin position="226"/>
        <end position="235"/>
    </location>
</feature>
<dbReference type="GeneID" id="22911176"/>
<accession>A0A023BB97</accession>
<feature type="compositionally biased region" description="Basic and acidic residues" evidence="1">
    <location>
        <begin position="577"/>
        <end position="593"/>
    </location>
</feature>
<protein>
    <submittedName>
        <fullName evidence="2">Uncharacterized protein</fullName>
    </submittedName>
</protein>
<dbReference type="Proteomes" id="UP000019763">
    <property type="component" value="Unassembled WGS sequence"/>
</dbReference>
<evidence type="ECO:0000313" key="3">
    <source>
        <dbReference type="Proteomes" id="UP000019763"/>
    </source>
</evidence>
<name>A0A023BB97_GRENI</name>
<dbReference type="RefSeq" id="XP_011129057.1">
    <property type="nucleotide sequence ID" value="XM_011130755.1"/>
</dbReference>
<feature type="region of interest" description="Disordered" evidence="1">
    <location>
        <begin position="220"/>
        <end position="249"/>
    </location>
</feature>
<feature type="compositionally biased region" description="Basic and acidic residues" evidence="1">
    <location>
        <begin position="528"/>
        <end position="552"/>
    </location>
</feature>
<feature type="compositionally biased region" description="Polar residues" evidence="1">
    <location>
        <begin position="626"/>
        <end position="637"/>
    </location>
</feature>
<feature type="compositionally biased region" description="Basic residues" evidence="1">
    <location>
        <begin position="292"/>
        <end position="304"/>
    </location>
</feature>
<evidence type="ECO:0000313" key="2">
    <source>
        <dbReference type="EMBL" id="EZG79387.1"/>
    </source>
</evidence>
<keyword evidence="3" id="KW-1185">Reference proteome</keyword>
<dbReference type="EMBL" id="AFNH02000199">
    <property type="protein sequence ID" value="EZG79387.1"/>
    <property type="molecule type" value="Genomic_DNA"/>
</dbReference>
<feature type="region of interest" description="Disordered" evidence="1">
    <location>
        <begin position="288"/>
        <end position="316"/>
    </location>
</feature>